<feature type="region of interest" description="Disordered" evidence="1">
    <location>
        <begin position="200"/>
        <end position="246"/>
    </location>
</feature>
<evidence type="ECO:0000313" key="2">
    <source>
        <dbReference type="EMBL" id="CAG8445055.1"/>
    </source>
</evidence>
<dbReference type="Proteomes" id="UP000789375">
    <property type="component" value="Unassembled WGS sequence"/>
</dbReference>
<feature type="compositionally biased region" description="Basic and acidic residues" evidence="1">
    <location>
        <begin position="200"/>
        <end position="210"/>
    </location>
</feature>
<protein>
    <submittedName>
        <fullName evidence="2">9465_t:CDS:1</fullName>
    </submittedName>
</protein>
<accession>A0A9N8YSP0</accession>
<proteinExistence type="predicted"/>
<reference evidence="2" key="1">
    <citation type="submission" date="2021-06" db="EMBL/GenBank/DDBJ databases">
        <authorList>
            <person name="Kallberg Y."/>
            <person name="Tangrot J."/>
            <person name="Rosling A."/>
        </authorList>
    </citation>
    <scope>NUCLEOTIDE SEQUENCE</scope>
    <source>
        <strain evidence="2">87-6 pot B 2015</strain>
    </source>
</reference>
<evidence type="ECO:0000313" key="3">
    <source>
        <dbReference type="Proteomes" id="UP000789375"/>
    </source>
</evidence>
<evidence type="ECO:0000256" key="1">
    <source>
        <dbReference type="SAM" id="MobiDB-lite"/>
    </source>
</evidence>
<sequence length="246" mass="28371">MVCPEKILPISEENSSSTSQIASAKADNNDDEYFYSEDGEVKGANKKLWNLDDFVSWCGSCEKLKGDKVKILDHIKKRLEKTDNNKLIKEDIRQKAKDLRKEFQDYMHHEVTVSCFCCYKSEEVMEIWTEPGDYRAKVAIDKNEKVIELAEIERIKVSQLRNNAEAVSKIHQCVSDSFMEFSNETIRIPKRTLESEVLAKEQDDHEELQNKRTRYVQTPPSSAEEGSPGFAEGEAKESRNRIMTSY</sequence>
<keyword evidence="3" id="KW-1185">Reference proteome</keyword>
<comment type="caution">
    <text evidence="2">The sequence shown here is derived from an EMBL/GenBank/DDBJ whole genome shotgun (WGS) entry which is preliminary data.</text>
</comment>
<name>A0A9N8YSP0_FUNMO</name>
<dbReference type="AlphaFoldDB" id="A0A9N8YSP0"/>
<organism evidence="2 3">
    <name type="scientific">Funneliformis mosseae</name>
    <name type="common">Endomycorrhizal fungus</name>
    <name type="synonym">Glomus mosseae</name>
    <dbReference type="NCBI Taxonomy" id="27381"/>
    <lineage>
        <taxon>Eukaryota</taxon>
        <taxon>Fungi</taxon>
        <taxon>Fungi incertae sedis</taxon>
        <taxon>Mucoromycota</taxon>
        <taxon>Glomeromycotina</taxon>
        <taxon>Glomeromycetes</taxon>
        <taxon>Glomerales</taxon>
        <taxon>Glomeraceae</taxon>
        <taxon>Funneliformis</taxon>
    </lineage>
</organism>
<gene>
    <name evidence="2" type="ORF">FMOSSE_LOCUS1109</name>
</gene>
<dbReference type="EMBL" id="CAJVPP010000122">
    <property type="protein sequence ID" value="CAG8445055.1"/>
    <property type="molecule type" value="Genomic_DNA"/>
</dbReference>